<feature type="non-terminal residue" evidence="2">
    <location>
        <position position="84"/>
    </location>
</feature>
<protein>
    <submittedName>
        <fullName evidence="2">DNA topoisomerase I</fullName>
    </submittedName>
</protein>
<dbReference type="EMBL" id="WFKQ01000161">
    <property type="protein sequence ID" value="MUG33565.1"/>
    <property type="molecule type" value="Genomic_DNA"/>
</dbReference>
<accession>A0A844M483</accession>
<sequence>GFDCDLCGHPMVIKLGRYGKFYACSNFPECRNTKAITKEIGVTCPICQKGQVIERKTKRNRIFYGCDRYPECEFTSWDLPVGRF</sequence>
<dbReference type="GO" id="GO:0003916">
    <property type="term" value="F:DNA topoisomerase activity"/>
    <property type="evidence" value="ECO:0007669"/>
    <property type="project" value="InterPro"/>
</dbReference>
<dbReference type="Proteomes" id="UP000442109">
    <property type="component" value="Unassembled WGS sequence"/>
</dbReference>
<evidence type="ECO:0000259" key="1">
    <source>
        <dbReference type="Pfam" id="PF01396"/>
    </source>
</evidence>
<dbReference type="InterPro" id="IPR013498">
    <property type="entry name" value="Topo_IA_Znf"/>
</dbReference>
<feature type="domain" description="DNA topoisomerase type IA zn finger" evidence="1">
    <location>
        <begin position="3"/>
        <end position="38"/>
    </location>
</feature>
<dbReference type="Pfam" id="PF01396">
    <property type="entry name" value="Zn_ribbon_Top1"/>
    <property type="match status" value="2"/>
</dbReference>
<evidence type="ECO:0000313" key="2">
    <source>
        <dbReference type="EMBL" id="MUG33565.1"/>
    </source>
</evidence>
<dbReference type="GO" id="GO:0006265">
    <property type="term" value="P:DNA topological change"/>
    <property type="evidence" value="ECO:0007669"/>
    <property type="project" value="InterPro"/>
</dbReference>
<dbReference type="AlphaFoldDB" id="A0A844M483"/>
<comment type="caution">
    <text evidence="2">The sequence shown here is derived from an EMBL/GenBank/DDBJ whole genome shotgun (WGS) entry which is preliminary data.</text>
</comment>
<name>A0A844M483_9GAMM</name>
<dbReference type="Gene3D" id="3.30.65.10">
    <property type="entry name" value="Bacterial Topoisomerase I, domain 1"/>
    <property type="match status" value="2"/>
</dbReference>
<keyword evidence="2" id="KW-0413">Isomerase</keyword>
<evidence type="ECO:0000313" key="3">
    <source>
        <dbReference type="Proteomes" id="UP000442109"/>
    </source>
</evidence>
<dbReference type="GO" id="GO:0003677">
    <property type="term" value="F:DNA binding"/>
    <property type="evidence" value="ECO:0007669"/>
    <property type="project" value="InterPro"/>
</dbReference>
<dbReference type="GO" id="GO:0005694">
    <property type="term" value="C:chromosome"/>
    <property type="evidence" value="ECO:0007669"/>
    <property type="project" value="InterPro"/>
</dbReference>
<feature type="domain" description="DNA topoisomerase type IA zn finger" evidence="1">
    <location>
        <begin position="41"/>
        <end position="79"/>
    </location>
</feature>
<proteinExistence type="predicted"/>
<keyword evidence="3" id="KW-1185">Reference proteome</keyword>
<reference evidence="2 3" key="1">
    <citation type="journal article" date="2019" name="PLoS ONE">
        <title>Pup mortality in New Zealand sea lions (Phocarctos hookeri) at Enderby Island, Auckland Islands, 2013-18.</title>
        <authorList>
            <person name="Michael S.A."/>
            <person name="Hayman D.T.S."/>
            <person name="Gray R."/>
            <person name="Zhang J."/>
            <person name="Rogers L."/>
            <person name="Roe W.D."/>
        </authorList>
    </citation>
    <scope>NUCLEOTIDE SEQUENCE [LARGE SCALE GENOMIC DNA]</scope>
    <source>
        <strain evidence="2 3">SM868</strain>
    </source>
</reference>
<organism evidence="2 3">
    <name type="scientific">Psychrobacter sanguinis</name>
    <dbReference type="NCBI Taxonomy" id="861445"/>
    <lineage>
        <taxon>Bacteria</taxon>
        <taxon>Pseudomonadati</taxon>
        <taxon>Pseudomonadota</taxon>
        <taxon>Gammaproteobacteria</taxon>
        <taxon>Moraxellales</taxon>
        <taxon>Moraxellaceae</taxon>
        <taxon>Psychrobacter</taxon>
    </lineage>
</organism>
<dbReference type="SUPFAM" id="SSF57783">
    <property type="entry name" value="Zinc beta-ribbon"/>
    <property type="match status" value="1"/>
</dbReference>
<feature type="non-terminal residue" evidence="2">
    <location>
        <position position="1"/>
    </location>
</feature>
<gene>
    <name evidence="2" type="ORF">GB996_12360</name>
</gene>